<keyword evidence="3" id="KW-1185">Reference proteome</keyword>
<evidence type="ECO:0000313" key="3">
    <source>
        <dbReference type="Proteomes" id="UP000756346"/>
    </source>
</evidence>
<dbReference type="AlphaFoldDB" id="A0A9P9BNG1"/>
<sequence>LAMSSISLLIHASSLSEFPCPASALPFFPEDDSLSPLLSSNYIISPELGNYRLFAHHRYRRCTFLLCPLG</sequence>
<dbReference type="Proteomes" id="UP000756346">
    <property type="component" value="Unassembled WGS sequence"/>
</dbReference>
<comment type="caution">
    <text evidence="2">The sequence shown here is derived from an EMBL/GenBank/DDBJ whole genome shotgun (WGS) entry which is preliminary data.</text>
</comment>
<keyword evidence="1" id="KW-0732">Signal</keyword>
<feature type="non-terminal residue" evidence="2">
    <location>
        <position position="70"/>
    </location>
</feature>
<proteinExistence type="predicted"/>
<evidence type="ECO:0000313" key="2">
    <source>
        <dbReference type="EMBL" id="KAH7027354.1"/>
    </source>
</evidence>
<dbReference type="RefSeq" id="XP_046010153.1">
    <property type="nucleotide sequence ID" value="XM_046154406.1"/>
</dbReference>
<feature type="chain" id="PRO_5040268771" evidence="1">
    <location>
        <begin position="25"/>
        <end position="70"/>
    </location>
</feature>
<reference evidence="2" key="1">
    <citation type="journal article" date="2021" name="Nat. Commun.">
        <title>Genetic determinants of endophytism in the Arabidopsis root mycobiome.</title>
        <authorList>
            <person name="Mesny F."/>
            <person name="Miyauchi S."/>
            <person name="Thiergart T."/>
            <person name="Pickel B."/>
            <person name="Atanasova L."/>
            <person name="Karlsson M."/>
            <person name="Huettel B."/>
            <person name="Barry K.W."/>
            <person name="Haridas S."/>
            <person name="Chen C."/>
            <person name="Bauer D."/>
            <person name="Andreopoulos W."/>
            <person name="Pangilinan J."/>
            <person name="LaButti K."/>
            <person name="Riley R."/>
            <person name="Lipzen A."/>
            <person name="Clum A."/>
            <person name="Drula E."/>
            <person name="Henrissat B."/>
            <person name="Kohler A."/>
            <person name="Grigoriev I.V."/>
            <person name="Martin F.M."/>
            <person name="Hacquard S."/>
        </authorList>
    </citation>
    <scope>NUCLEOTIDE SEQUENCE</scope>
    <source>
        <strain evidence="2">MPI-CAGE-CH-0230</strain>
    </source>
</reference>
<dbReference type="EMBL" id="JAGTJQ010000007">
    <property type="protein sequence ID" value="KAH7027354.1"/>
    <property type="molecule type" value="Genomic_DNA"/>
</dbReference>
<dbReference type="GeneID" id="70183952"/>
<name>A0A9P9BNG1_9PEZI</name>
<gene>
    <name evidence="2" type="ORF">B0I36DRAFT_326937</name>
</gene>
<organism evidence="2 3">
    <name type="scientific">Microdochium trichocladiopsis</name>
    <dbReference type="NCBI Taxonomy" id="1682393"/>
    <lineage>
        <taxon>Eukaryota</taxon>
        <taxon>Fungi</taxon>
        <taxon>Dikarya</taxon>
        <taxon>Ascomycota</taxon>
        <taxon>Pezizomycotina</taxon>
        <taxon>Sordariomycetes</taxon>
        <taxon>Xylariomycetidae</taxon>
        <taxon>Xylariales</taxon>
        <taxon>Microdochiaceae</taxon>
        <taxon>Microdochium</taxon>
    </lineage>
</organism>
<evidence type="ECO:0000256" key="1">
    <source>
        <dbReference type="SAM" id="SignalP"/>
    </source>
</evidence>
<accession>A0A9P9BNG1</accession>
<protein>
    <submittedName>
        <fullName evidence="2">Uncharacterized protein</fullName>
    </submittedName>
</protein>
<feature type="signal peptide" evidence="1">
    <location>
        <begin position="1"/>
        <end position="24"/>
    </location>
</feature>